<name>Q3B6N8_CHLL3</name>
<dbReference type="Pfam" id="PF00762">
    <property type="entry name" value="Ferrochelatase"/>
    <property type="match status" value="1"/>
</dbReference>
<reference evidence="2" key="1">
    <citation type="submission" date="2005-08" db="EMBL/GenBank/DDBJ databases">
        <title>Complete sequence of Pelodictyon luteolum DSM 273.</title>
        <authorList>
            <consortium name="US DOE Joint Genome Institute"/>
            <person name="Copeland A."/>
            <person name="Lucas S."/>
            <person name="Lapidus A."/>
            <person name="Barry K."/>
            <person name="Detter J.C."/>
            <person name="Glavina T."/>
            <person name="Hammon N."/>
            <person name="Israni S."/>
            <person name="Pitluck S."/>
            <person name="Bryant D."/>
            <person name="Schmutz J."/>
            <person name="Larimer F."/>
            <person name="Land M."/>
            <person name="Kyrpides N."/>
            <person name="Ivanova N."/>
            <person name="Richardson P."/>
        </authorList>
    </citation>
    <scope>NUCLEOTIDE SEQUENCE [LARGE SCALE GENOMIC DNA]</scope>
    <source>
        <strain evidence="2">DSM 273 / BCRC 81028 / 2530</strain>
    </source>
</reference>
<dbReference type="InterPro" id="IPR001015">
    <property type="entry name" value="Ferrochelatase"/>
</dbReference>
<sequence length="336" mass="36248">MNVSSFANSECLSMRVAVILVAHGEAEGAGFFENYSMIRHTLDHAAEVMALPGTVRLVASVVGGMKNCVAFRVSGYRSPQNRITRQQGALLKEHLRIGCDGLHAEYEVYSAFHATPPFISDILRDTRSHDARLLVSMSPVDSRMTAGTLHLLAEKCRGTVDGPAPVVVDGFWGDSGLRRVYVNHVFRYGRNDPGAALLLAFHGTIIRDARGCEPGFHTGADEIGSMACALRNAVLADPRNHYARVEVTHYNHDIGGTWTRPAFPASLNALGDAGVDRADVFSCGYFSDGTETLLYAGRHAERGPVGDVHFLPCVNDSADFIAHLAARILDTVDAGG</sequence>
<dbReference type="KEGG" id="plt:Plut_0103"/>
<dbReference type="SUPFAM" id="SSF53800">
    <property type="entry name" value="Chelatase"/>
    <property type="match status" value="1"/>
</dbReference>
<dbReference type="Proteomes" id="UP000002709">
    <property type="component" value="Chromosome"/>
</dbReference>
<evidence type="ECO:0000313" key="1">
    <source>
        <dbReference type="EMBL" id="ABB22993.1"/>
    </source>
</evidence>
<dbReference type="AlphaFoldDB" id="Q3B6N8"/>
<keyword evidence="1" id="KW-0456">Lyase</keyword>
<accession>Q3B6N8</accession>
<dbReference type="STRING" id="319225.Plut_0103"/>
<dbReference type="Gene3D" id="3.40.50.1400">
    <property type="match status" value="2"/>
</dbReference>
<dbReference type="HOGENOM" id="CLU_813023_0_0_10"/>
<gene>
    <name evidence="1" type="ordered locus">Plut_0103</name>
</gene>
<dbReference type="OrthoDB" id="596770at2"/>
<evidence type="ECO:0000313" key="2">
    <source>
        <dbReference type="Proteomes" id="UP000002709"/>
    </source>
</evidence>
<dbReference type="eggNOG" id="COG0276">
    <property type="taxonomic scope" value="Bacteria"/>
</dbReference>
<dbReference type="GO" id="GO:0004325">
    <property type="term" value="F:ferrochelatase activity"/>
    <property type="evidence" value="ECO:0007669"/>
    <property type="project" value="InterPro"/>
</dbReference>
<dbReference type="EMBL" id="CP000096">
    <property type="protein sequence ID" value="ABB22993.1"/>
    <property type="molecule type" value="Genomic_DNA"/>
</dbReference>
<protein>
    <submittedName>
        <fullName evidence="1">Protoheme ferro-lyase (Ferrochelatase)-like protein</fullName>
    </submittedName>
</protein>
<organism evidence="1 2">
    <name type="scientific">Chlorobium luteolum (strain DSM 273 / BCRC 81028 / 2530)</name>
    <name type="common">Pelodictyon luteolum</name>
    <dbReference type="NCBI Taxonomy" id="319225"/>
    <lineage>
        <taxon>Bacteria</taxon>
        <taxon>Pseudomonadati</taxon>
        <taxon>Chlorobiota</taxon>
        <taxon>Chlorobiia</taxon>
        <taxon>Chlorobiales</taxon>
        <taxon>Chlorobiaceae</taxon>
        <taxon>Chlorobium/Pelodictyon group</taxon>
        <taxon>Pelodictyon</taxon>
    </lineage>
</organism>
<dbReference type="InterPro" id="IPR033659">
    <property type="entry name" value="Ferrochelatase_N"/>
</dbReference>
<keyword evidence="2" id="KW-1185">Reference proteome</keyword>
<dbReference type="GO" id="GO:0006783">
    <property type="term" value="P:heme biosynthetic process"/>
    <property type="evidence" value="ECO:0007669"/>
    <property type="project" value="InterPro"/>
</dbReference>
<dbReference type="CDD" id="cd03411">
    <property type="entry name" value="Ferrochelatase_N"/>
    <property type="match status" value="1"/>
</dbReference>
<proteinExistence type="predicted"/>